<dbReference type="EMBL" id="CADEAL010002413">
    <property type="protein sequence ID" value="CAB1440193.1"/>
    <property type="molecule type" value="Genomic_DNA"/>
</dbReference>
<feature type="domain" description="C-type lectin" evidence="5">
    <location>
        <begin position="316"/>
        <end position="364"/>
    </location>
</feature>
<dbReference type="CDD" id="cd03590">
    <property type="entry name" value="CLECT_DC-SIGN_like"/>
    <property type="match status" value="1"/>
</dbReference>
<accession>A0A9N7UVJ4</accession>
<name>A0A9N7UVJ4_PLEPL</name>
<reference evidence="6" key="1">
    <citation type="submission" date="2020-03" db="EMBL/GenBank/DDBJ databases">
        <authorList>
            <person name="Weist P."/>
        </authorList>
    </citation>
    <scope>NUCLEOTIDE SEQUENCE</scope>
</reference>
<dbReference type="Proteomes" id="UP001153269">
    <property type="component" value="Unassembled WGS sequence"/>
</dbReference>
<dbReference type="InterPro" id="IPR033989">
    <property type="entry name" value="CD209-like_CTLD"/>
</dbReference>
<dbReference type="SMART" id="SM00034">
    <property type="entry name" value="CLECT"/>
    <property type="match status" value="1"/>
</dbReference>
<protein>
    <recommendedName>
        <fullName evidence="5">C-type lectin domain-containing protein</fullName>
    </recommendedName>
</protein>
<evidence type="ECO:0000313" key="7">
    <source>
        <dbReference type="Proteomes" id="UP001153269"/>
    </source>
</evidence>
<feature type="domain" description="C-type lectin" evidence="5">
    <location>
        <begin position="204"/>
        <end position="315"/>
    </location>
</feature>
<dbReference type="InterPro" id="IPR050111">
    <property type="entry name" value="C-type_lectin/snaclec_domain"/>
</dbReference>
<feature type="coiled-coil region" evidence="3">
    <location>
        <begin position="69"/>
        <end position="155"/>
    </location>
</feature>
<keyword evidence="4" id="KW-0812">Transmembrane</keyword>
<dbReference type="InterPro" id="IPR016186">
    <property type="entry name" value="C-type_lectin-like/link_sf"/>
</dbReference>
<evidence type="ECO:0000256" key="3">
    <source>
        <dbReference type="SAM" id="Coils"/>
    </source>
</evidence>
<evidence type="ECO:0000256" key="2">
    <source>
        <dbReference type="ARBA" id="ARBA00023157"/>
    </source>
</evidence>
<dbReference type="InterPro" id="IPR016187">
    <property type="entry name" value="CTDL_fold"/>
</dbReference>
<dbReference type="SUPFAM" id="SSF56436">
    <property type="entry name" value="C-type lectin-like"/>
    <property type="match status" value="3"/>
</dbReference>
<evidence type="ECO:0000256" key="4">
    <source>
        <dbReference type="SAM" id="Phobius"/>
    </source>
</evidence>
<dbReference type="GO" id="GO:0030246">
    <property type="term" value="F:carbohydrate binding"/>
    <property type="evidence" value="ECO:0007669"/>
    <property type="project" value="UniProtKB-KW"/>
</dbReference>
<keyword evidence="4" id="KW-1133">Transmembrane helix</keyword>
<feature type="domain" description="C-type lectin" evidence="5">
    <location>
        <begin position="375"/>
        <end position="418"/>
    </location>
</feature>
<keyword evidence="1" id="KW-0430">Lectin</keyword>
<dbReference type="Pfam" id="PF00059">
    <property type="entry name" value="Lectin_C"/>
    <property type="match status" value="1"/>
</dbReference>
<dbReference type="PANTHER" id="PTHR22803">
    <property type="entry name" value="MANNOSE, PHOSPHOLIPASE, LECTIN RECEPTOR RELATED"/>
    <property type="match status" value="1"/>
</dbReference>
<evidence type="ECO:0000259" key="5">
    <source>
        <dbReference type="PROSITE" id="PS50041"/>
    </source>
</evidence>
<evidence type="ECO:0000256" key="1">
    <source>
        <dbReference type="ARBA" id="ARBA00022734"/>
    </source>
</evidence>
<dbReference type="AlphaFoldDB" id="A0A9N7UVJ4"/>
<organism evidence="6 7">
    <name type="scientific">Pleuronectes platessa</name>
    <name type="common">European plaice</name>
    <dbReference type="NCBI Taxonomy" id="8262"/>
    <lineage>
        <taxon>Eukaryota</taxon>
        <taxon>Metazoa</taxon>
        <taxon>Chordata</taxon>
        <taxon>Craniata</taxon>
        <taxon>Vertebrata</taxon>
        <taxon>Euteleostomi</taxon>
        <taxon>Actinopterygii</taxon>
        <taxon>Neopterygii</taxon>
        <taxon>Teleostei</taxon>
        <taxon>Neoteleostei</taxon>
        <taxon>Acanthomorphata</taxon>
        <taxon>Carangaria</taxon>
        <taxon>Pleuronectiformes</taxon>
        <taxon>Pleuronectoidei</taxon>
        <taxon>Pleuronectidae</taxon>
        <taxon>Pleuronectes</taxon>
    </lineage>
</organism>
<keyword evidence="2" id="KW-1015">Disulfide bond</keyword>
<dbReference type="Gene3D" id="3.10.100.10">
    <property type="entry name" value="Mannose-Binding Protein A, subunit A"/>
    <property type="match status" value="3"/>
</dbReference>
<keyword evidence="3" id="KW-0175">Coiled coil</keyword>
<evidence type="ECO:0000313" key="6">
    <source>
        <dbReference type="EMBL" id="CAB1440193.1"/>
    </source>
</evidence>
<dbReference type="PROSITE" id="PS00615">
    <property type="entry name" value="C_TYPE_LECTIN_1"/>
    <property type="match status" value="2"/>
</dbReference>
<dbReference type="InterPro" id="IPR018378">
    <property type="entry name" value="C-type_lectin_CS"/>
</dbReference>
<sequence>MTCHLRMKEQDESVQWIDEPQPVPVSGVYRLRRWIVPAVSVTVILVLIINLGVSYVTTSNRLRSVETRVSNLSNVIETLSASLQNAQETAEKAQVLHSAVEDRLTSDVTTSNRLWSVEKTVSNLSNVIETLSASLQNAQETAEKAQVLHSAVEDRLTSVLEALKQLSAIDSLSRSPTSNNCSLEQIINNSTGLDGYCPPDWKLSGLSCYFFSHSRMSWNDSRAWCEDHESHLVILSSDRDLDFVTRHTRSNFFWVGLSDWRTGMWEWVDQTLYSMDSRQWRPGQPDNWTGHRLGPGGEDCAHLHRDGRLNDQHCSIKMQQWRPGQPDNWTGHRLGPGGEDCAHLHRDGRLNDQHCSIKMQYICQKRSDCLCVMWWRPGKPDNWNGHGLGPGKEDCAHLDWEGRLNDLHCSKQMRFICQTLTSAP</sequence>
<dbReference type="InterPro" id="IPR001304">
    <property type="entry name" value="C-type_lectin-like"/>
</dbReference>
<dbReference type="PROSITE" id="PS50041">
    <property type="entry name" value="C_TYPE_LECTIN_2"/>
    <property type="match status" value="3"/>
</dbReference>
<gene>
    <name evidence="6" type="ORF">PLEPLA_LOCUS27959</name>
</gene>
<proteinExistence type="predicted"/>
<comment type="caution">
    <text evidence="6">The sequence shown here is derived from an EMBL/GenBank/DDBJ whole genome shotgun (WGS) entry which is preliminary data.</text>
</comment>
<keyword evidence="7" id="KW-1185">Reference proteome</keyword>
<keyword evidence="4" id="KW-0472">Membrane</keyword>
<feature type="transmembrane region" description="Helical" evidence="4">
    <location>
        <begin position="34"/>
        <end position="56"/>
    </location>
</feature>